<dbReference type="AlphaFoldDB" id="A0A3B6I678"/>
<dbReference type="InterPro" id="IPR003593">
    <property type="entry name" value="AAA+_ATPase"/>
</dbReference>
<dbReference type="Pfam" id="PF07724">
    <property type="entry name" value="AAA_2"/>
    <property type="match status" value="1"/>
</dbReference>
<dbReference type="GO" id="GO:0005737">
    <property type="term" value="C:cytoplasm"/>
    <property type="evidence" value="ECO:0000318"/>
    <property type="project" value="GO_Central"/>
</dbReference>
<keyword evidence="6" id="KW-1185">Reference proteome</keyword>
<dbReference type="Gramene" id="TraesCS4A02G443300.1">
    <property type="protein sequence ID" value="TraesCS4A02G443300.1"/>
    <property type="gene ID" value="TraesCS4A02G443300"/>
</dbReference>
<dbReference type="PANTHER" id="PTHR11638">
    <property type="entry name" value="ATP-DEPENDENT CLP PROTEASE"/>
    <property type="match status" value="1"/>
</dbReference>
<dbReference type="SMR" id="A0A3B6I678"/>
<protein>
    <recommendedName>
        <fullName evidence="7">AAA+ ATPase domain-containing protein</fullName>
    </recommendedName>
</protein>
<sequence length="643" mass="70510">MSWSSPESMLFVGASAVASAALTWATWTLLDEFKYDKRPSYTNYNELLGVKPLDATASLRTLDAATTDTVIGRNDEIDHLVCILCRRTKNCAALVGAAGVGKTAIVEGLAQRIAAGNVPNTLVGARIVEVDMGAMMAGTHWRGMFEQRIKDAIKEAEEAEGKVILFIDEMHMVVGAGEHKGGPIDAPNILKPALARGRIRCVGATTSEEYQKYVHTDAALERRFQKVVIEEPTVHATIAILQGLKHRYQEHHGLKIQDDALVAAAHLAARYITGRKFPDKAIDLMDEACATTKMHADKQTTLEIVVGPGHVARVVSRWTKIPLTTLDQEENEKLIHIAKKLHEHVIGQDEAVNLVAQAVLRSRLGFGQIGQPISAFLFLGPIGVGKTELAKALAEKIFDNEKALIHFDMSEYADSGFVSRLTGGSRSYEEYGQLTEKVKRLPYSVILFDQVDKANASVFKVFHQLLDDAMLTDGKGQVVDFKNTIVIMTSNIGAEHLPSRITGENTIKSGRDLLMNQVKKRFKPELINRLSKVVIFEPLSHNELRKIVKIQMNNVIATVANKGVSVLATDAALDVILSQSHDPVDGARPIRRWVQNHVSTILSDMLVDGEACAGSTISIDAAADDKRGLTFQVLKKQQELADQ</sequence>
<feature type="domain" description="AAA+ ATPase" evidence="3">
    <location>
        <begin position="88"/>
        <end position="235"/>
    </location>
</feature>
<reference evidence="5" key="2">
    <citation type="submission" date="2018-10" db="UniProtKB">
        <authorList>
            <consortium name="EnsemblPlants"/>
        </authorList>
    </citation>
    <scope>IDENTIFICATION</scope>
</reference>
<dbReference type="Gene3D" id="3.40.50.300">
    <property type="entry name" value="P-loop containing nucleotide triphosphate hydrolases"/>
    <property type="match status" value="3"/>
</dbReference>
<name>A0A3B6I678_WHEAT</name>
<feature type="domain" description="AAA+ ATPase" evidence="3">
    <location>
        <begin position="372"/>
        <end position="519"/>
    </location>
</feature>
<keyword evidence="1" id="KW-0547">Nucleotide-binding</keyword>
<dbReference type="PANTHER" id="PTHR11638:SF157">
    <property type="entry name" value="AAA+ ATPASE DOMAIN-CONTAINING PROTEIN"/>
    <property type="match status" value="1"/>
</dbReference>
<dbReference type="GO" id="GO:0016887">
    <property type="term" value="F:ATP hydrolysis activity"/>
    <property type="evidence" value="ECO:0000318"/>
    <property type="project" value="GO_Central"/>
</dbReference>
<dbReference type="Gramene" id="TraesWEE_scaffold_381542_01G000100.1">
    <property type="protein sequence ID" value="TraesWEE_scaffold_381542_01G000100.1"/>
    <property type="gene ID" value="TraesWEE_scaffold_381542_01G000100"/>
</dbReference>
<dbReference type="InterPro" id="IPR019489">
    <property type="entry name" value="Clp_ATPase_C"/>
</dbReference>
<dbReference type="PRINTS" id="PR00300">
    <property type="entry name" value="CLPPROTEASEA"/>
</dbReference>
<dbReference type="InterPro" id="IPR001270">
    <property type="entry name" value="ClpA/B"/>
</dbReference>
<dbReference type="Pfam" id="PF17871">
    <property type="entry name" value="AAA_lid_9"/>
    <property type="match status" value="1"/>
</dbReference>
<dbReference type="Pfam" id="PF10431">
    <property type="entry name" value="ClpB_D2-small"/>
    <property type="match status" value="1"/>
</dbReference>
<dbReference type="GO" id="GO:0034605">
    <property type="term" value="P:cellular response to heat"/>
    <property type="evidence" value="ECO:0000318"/>
    <property type="project" value="GO_Central"/>
</dbReference>
<dbReference type="Gene3D" id="1.10.8.60">
    <property type="match status" value="1"/>
</dbReference>
<dbReference type="STRING" id="4565.A0A3B6I678"/>
<dbReference type="Pfam" id="PF00004">
    <property type="entry name" value="AAA"/>
    <property type="match status" value="1"/>
</dbReference>
<dbReference type="SMART" id="SM00382">
    <property type="entry name" value="AAA"/>
    <property type="match status" value="2"/>
</dbReference>
<dbReference type="CDD" id="cd00009">
    <property type="entry name" value="AAA"/>
    <property type="match status" value="1"/>
</dbReference>
<proteinExistence type="predicted"/>
<organism evidence="5">
    <name type="scientific">Triticum aestivum</name>
    <name type="common">Wheat</name>
    <dbReference type="NCBI Taxonomy" id="4565"/>
    <lineage>
        <taxon>Eukaryota</taxon>
        <taxon>Viridiplantae</taxon>
        <taxon>Streptophyta</taxon>
        <taxon>Embryophyta</taxon>
        <taxon>Tracheophyta</taxon>
        <taxon>Spermatophyta</taxon>
        <taxon>Magnoliopsida</taxon>
        <taxon>Liliopsida</taxon>
        <taxon>Poales</taxon>
        <taxon>Poaceae</taxon>
        <taxon>BOP clade</taxon>
        <taxon>Pooideae</taxon>
        <taxon>Triticodae</taxon>
        <taxon>Triticeae</taxon>
        <taxon>Triticinae</taxon>
        <taxon>Triticum</taxon>
    </lineage>
</organism>
<accession>A0A3B6I678</accession>
<dbReference type="Gramene" id="TraesCS4A03G1105100.1">
    <property type="protein sequence ID" value="TraesCS4A03G1105100.1.CDS"/>
    <property type="gene ID" value="TraesCS4A03G1105100"/>
</dbReference>
<dbReference type="GO" id="GO:0005524">
    <property type="term" value="F:ATP binding"/>
    <property type="evidence" value="ECO:0007669"/>
    <property type="project" value="UniProtKB-KW"/>
</dbReference>
<dbReference type="SMART" id="SM01086">
    <property type="entry name" value="ClpB_D2-small"/>
    <property type="match status" value="1"/>
</dbReference>
<evidence type="ECO:0008006" key="7">
    <source>
        <dbReference type="Google" id="ProtNLM"/>
    </source>
</evidence>
<dbReference type="InterPro" id="IPR050130">
    <property type="entry name" value="ClpA_ClpB"/>
</dbReference>
<keyword evidence="2" id="KW-0067">ATP-binding</keyword>
<evidence type="ECO:0000259" key="3">
    <source>
        <dbReference type="SMART" id="SM00382"/>
    </source>
</evidence>
<evidence type="ECO:0000259" key="4">
    <source>
        <dbReference type="SMART" id="SM01086"/>
    </source>
</evidence>
<dbReference type="SUPFAM" id="SSF52540">
    <property type="entry name" value="P-loop containing nucleoside triphosphate hydrolases"/>
    <property type="match status" value="2"/>
</dbReference>
<dbReference type="InterPro" id="IPR003959">
    <property type="entry name" value="ATPase_AAA_core"/>
</dbReference>
<evidence type="ECO:0000313" key="5">
    <source>
        <dbReference type="EnsemblPlants" id="TraesCS4A02G443300.1"/>
    </source>
</evidence>
<dbReference type="EnsemblPlants" id="TraesCS4A02G443300.1">
    <property type="protein sequence ID" value="TraesCS4A02G443300.1"/>
    <property type="gene ID" value="TraesCS4A02G443300"/>
</dbReference>
<dbReference type="InterPro" id="IPR027417">
    <property type="entry name" value="P-loop_NTPase"/>
</dbReference>
<dbReference type="CDD" id="cd19499">
    <property type="entry name" value="RecA-like_ClpB_Hsp104-like"/>
    <property type="match status" value="1"/>
</dbReference>
<dbReference type="InterPro" id="IPR041546">
    <property type="entry name" value="ClpA/ClpB_AAA_lid"/>
</dbReference>
<evidence type="ECO:0000313" key="6">
    <source>
        <dbReference type="Proteomes" id="UP000019116"/>
    </source>
</evidence>
<dbReference type="OrthoDB" id="47330at2759"/>
<evidence type="ECO:0000256" key="1">
    <source>
        <dbReference type="ARBA" id="ARBA00022741"/>
    </source>
</evidence>
<feature type="domain" description="Clp ATPase C-terminal" evidence="4">
    <location>
        <begin position="539"/>
        <end position="631"/>
    </location>
</feature>
<reference evidence="5" key="1">
    <citation type="submission" date="2018-08" db="EMBL/GenBank/DDBJ databases">
        <authorList>
            <person name="Rossello M."/>
        </authorList>
    </citation>
    <scope>NUCLEOTIDE SEQUENCE [LARGE SCALE GENOMIC DNA]</scope>
    <source>
        <strain evidence="5">cv. Chinese Spring</strain>
    </source>
</reference>
<evidence type="ECO:0000256" key="2">
    <source>
        <dbReference type="ARBA" id="ARBA00022840"/>
    </source>
</evidence>
<dbReference type="Proteomes" id="UP000019116">
    <property type="component" value="Chromosome 4A"/>
</dbReference>